<feature type="chain" id="PRO_5046754775" description="Acyl-peptide hydrolase" evidence="7">
    <location>
        <begin position="20"/>
        <end position="679"/>
    </location>
</feature>
<evidence type="ECO:0000313" key="11">
    <source>
        <dbReference type="Proteomes" id="UP001597400"/>
    </source>
</evidence>
<comment type="caution">
    <text evidence="10">The sequence shown here is derived from an EMBL/GenBank/DDBJ whole genome shotgun (WGS) entry which is preliminary data.</text>
</comment>
<keyword evidence="11" id="KW-1185">Reference proteome</keyword>
<dbReference type="Pfam" id="PF00326">
    <property type="entry name" value="Peptidase_S9"/>
    <property type="match status" value="1"/>
</dbReference>
<dbReference type="RefSeq" id="WP_380927983.1">
    <property type="nucleotide sequence ID" value="NZ_JBHUGS010000001.1"/>
</dbReference>
<feature type="domain" description="Dipeptidylpeptidase IV N-terminal" evidence="9">
    <location>
        <begin position="296"/>
        <end position="358"/>
    </location>
</feature>
<evidence type="ECO:0000256" key="3">
    <source>
        <dbReference type="ARBA" id="ARBA00022990"/>
    </source>
</evidence>
<accession>A0ABW4TTZ4</accession>
<dbReference type="Gene3D" id="3.40.50.1820">
    <property type="entry name" value="alpha/beta hydrolase"/>
    <property type="match status" value="1"/>
</dbReference>
<keyword evidence="2" id="KW-0645">Protease</keyword>
<dbReference type="PROSITE" id="PS00708">
    <property type="entry name" value="PRO_ENDOPEP_SER"/>
    <property type="match status" value="1"/>
</dbReference>
<keyword evidence="2" id="KW-0720">Serine protease</keyword>
<keyword evidence="1" id="KW-0378">Hydrolase</keyword>
<reference evidence="11" key="1">
    <citation type="journal article" date="2019" name="Int. J. Syst. Evol. Microbiol.">
        <title>The Global Catalogue of Microorganisms (GCM) 10K type strain sequencing project: providing services to taxonomists for standard genome sequencing and annotation.</title>
        <authorList>
            <consortium name="The Broad Institute Genomics Platform"/>
            <consortium name="The Broad Institute Genome Sequencing Center for Infectious Disease"/>
            <person name="Wu L."/>
            <person name="Ma J."/>
        </authorList>
    </citation>
    <scope>NUCLEOTIDE SEQUENCE [LARGE SCALE GENOMIC DNA]</scope>
    <source>
        <strain evidence="11">CGMCC 1.12702</strain>
    </source>
</reference>
<dbReference type="SUPFAM" id="SSF53474">
    <property type="entry name" value="alpha/beta-Hydrolases"/>
    <property type="match status" value="1"/>
</dbReference>
<dbReference type="InterPro" id="IPR011659">
    <property type="entry name" value="WD40"/>
</dbReference>
<dbReference type="EMBL" id="JBHUGS010000001">
    <property type="protein sequence ID" value="MFD1950159.1"/>
    <property type="molecule type" value="Genomic_DNA"/>
</dbReference>
<evidence type="ECO:0000313" key="10">
    <source>
        <dbReference type="EMBL" id="MFD1950159.1"/>
    </source>
</evidence>
<dbReference type="SUPFAM" id="SSF82171">
    <property type="entry name" value="DPP6 N-terminal domain-like"/>
    <property type="match status" value="1"/>
</dbReference>
<dbReference type="InterPro" id="IPR011042">
    <property type="entry name" value="6-blade_b-propeller_TolB-like"/>
</dbReference>
<evidence type="ECO:0000256" key="2">
    <source>
        <dbReference type="ARBA" id="ARBA00022825"/>
    </source>
</evidence>
<dbReference type="PANTHER" id="PTHR42776">
    <property type="entry name" value="SERINE PEPTIDASE S9 FAMILY MEMBER"/>
    <property type="match status" value="1"/>
</dbReference>
<keyword evidence="3" id="KW-0007">Acetylation</keyword>
<evidence type="ECO:0000259" key="8">
    <source>
        <dbReference type="Pfam" id="PF00326"/>
    </source>
</evidence>
<feature type="signal peptide" evidence="7">
    <location>
        <begin position="1"/>
        <end position="19"/>
    </location>
</feature>
<dbReference type="InterPro" id="IPR002471">
    <property type="entry name" value="Pept_S9_AS"/>
</dbReference>
<evidence type="ECO:0000256" key="4">
    <source>
        <dbReference type="ARBA" id="ARBA00032284"/>
    </source>
</evidence>
<keyword evidence="7" id="KW-0732">Signal</keyword>
<sequence>MRPTVLLLLALLTPIAAPAAPPPSTIARALAMPTANNLVGAANRRRFAWVENRAGVRNLWLADVGTPGRALTTYTQDDGLDLYDLAFDPDGSHIVYVRGGDPEYPDAAAPNPGHLATPPRQEVHLRTIADGTERVLGTGHAPAFSPTADRVAWTADGTLWIAPVAGGDPVKLATFDGSAGPLAWSPDGTRLLFQNDRSGHAVTALFDVPSKTMRYLDPALGYDVEPVFSPDGTRVAFIRFTPPPAAAPVASGPYWSIRVVDLRDFTARQVWAAPSGPGNRYGGTRGRNLYWAATGDLIFPWERTGWMQVYAVPATGGAPRALTTGDFEVEDFQIDRAKRDLLYTANAGDLERRRVWRRPIAGGTARPIATGPAIVAYPALAGDAVATIAADATHPAYVALVNKAGTTSPLSAQDATPAARYVVPKVVQFRADDGAPVHALYFRAPGTGRRPALIFLHGGPRRQMLLGFHPSRYYSNAWILNQTMVAKGYDVLVVNYRGGTGYGLAFRDAPGTGRDGASEYRDVRAAGTFLAARADVDPRRIALWGGSWGGYLTALGLARDSALFATGVDLHGVHDLTRAPSPGLTPAAQDAARLLQWQSSPVSSIDSWRAPVLLIHGDDDRNVAVSQSFLLAAMLKARGIPYEDMLLPDERHSFIRHDSWVRAYEATIDFLDRHLKPGG</sequence>
<feature type="domain" description="Peptidase S9 prolyl oligopeptidase catalytic" evidence="8">
    <location>
        <begin position="482"/>
        <end position="676"/>
    </location>
</feature>
<dbReference type="InterPro" id="IPR029058">
    <property type="entry name" value="AB_hydrolase_fold"/>
</dbReference>
<evidence type="ECO:0000256" key="7">
    <source>
        <dbReference type="SAM" id="SignalP"/>
    </source>
</evidence>
<evidence type="ECO:0000256" key="5">
    <source>
        <dbReference type="ARBA" id="ARBA00032596"/>
    </source>
</evidence>
<dbReference type="Proteomes" id="UP001597400">
    <property type="component" value="Unassembled WGS sequence"/>
</dbReference>
<dbReference type="PANTHER" id="PTHR42776:SF27">
    <property type="entry name" value="DIPEPTIDYL PEPTIDASE FAMILY MEMBER 6"/>
    <property type="match status" value="1"/>
</dbReference>
<dbReference type="Gene3D" id="2.140.10.30">
    <property type="entry name" value="Dipeptidylpeptidase IV, N-terminal domain"/>
    <property type="match status" value="1"/>
</dbReference>
<dbReference type="Pfam" id="PF00930">
    <property type="entry name" value="DPPIV_N"/>
    <property type="match status" value="1"/>
</dbReference>
<proteinExistence type="predicted"/>
<dbReference type="InterPro" id="IPR002469">
    <property type="entry name" value="Peptidase_S9B_N"/>
</dbReference>
<dbReference type="Pfam" id="PF07676">
    <property type="entry name" value="PD40"/>
    <property type="match status" value="2"/>
</dbReference>
<evidence type="ECO:0000256" key="6">
    <source>
        <dbReference type="ARBA" id="ARBA00045885"/>
    </source>
</evidence>
<gene>
    <name evidence="10" type="ORF">ACFSGX_05190</name>
</gene>
<organism evidence="10 11">
    <name type="scientific">Sphingomonas arantia</name>
    <dbReference type="NCBI Taxonomy" id="1460676"/>
    <lineage>
        <taxon>Bacteria</taxon>
        <taxon>Pseudomonadati</taxon>
        <taxon>Pseudomonadota</taxon>
        <taxon>Alphaproteobacteria</taxon>
        <taxon>Sphingomonadales</taxon>
        <taxon>Sphingomonadaceae</taxon>
        <taxon>Sphingomonas</taxon>
    </lineage>
</organism>
<protein>
    <recommendedName>
        <fullName evidence="5">Acyl-peptide hydrolase</fullName>
    </recommendedName>
    <alternativeName>
        <fullName evidence="4">Acylaminoacyl-peptidase</fullName>
    </alternativeName>
</protein>
<comment type="function">
    <text evidence="6">This enzyme catalyzes the hydrolysis of the N-terminal peptide bond of an N-acetylated peptide to generate an N-acetylated amino acid and a peptide with a free N-terminus. It preferentially cleaves off Ac-Ala, Ac-Met and Ac-Ser. Also, involved in the degradation of oxidized and glycated proteins.</text>
</comment>
<name>A0ABW4TTZ4_9SPHN</name>
<dbReference type="InterPro" id="IPR001375">
    <property type="entry name" value="Peptidase_S9_cat"/>
</dbReference>
<evidence type="ECO:0000256" key="1">
    <source>
        <dbReference type="ARBA" id="ARBA00022801"/>
    </source>
</evidence>
<evidence type="ECO:0000259" key="9">
    <source>
        <dbReference type="Pfam" id="PF00930"/>
    </source>
</evidence>
<dbReference type="Gene3D" id="2.120.10.30">
    <property type="entry name" value="TolB, C-terminal domain"/>
    <property type="match status" value="1"/>
</dbReference>